<reference evidence="2 3" key="1">
    <citation type="submission" date="2023-09" db="EMBL/GenBank/DDBJ databases">
        <authorList>
            <person name="Wang M."/>
        </authorList>
    </citation>
    <scope>NUCLEOTIDE SEQUENCE [LARGE SCALE GENOMIC DNA]</scope>
    <source>
        <strain evidence="2">GT-2023</strain>
        <tissue evidence="2">Liver</tissue>
    </source>
</reference>
<feature type="region of interest" description="Disordered" evidence="1">
    <location>
        <begin position="1"/>
        <end position="38"/>
    </location>
</feature>
<proteinExistence type="predicted"/>
<dbReference type="EMBL" id="JAYMGO010000017">
    <property type="protein sequence ID" value="KAL1257739.1"/>
    <property type="molecule type" value="Genomic_DNA"/>
</dbReference>
<keyword evidence="3" id="KW-1185">Reference proteome</keyword>
<feature type="compositionally biased region" description="Basic residues" evidence="1">
    <location>
        <begin position="26"/>
        <end position="38"/>
    </location>
</feature>
<name>A0ABR3M109_9TELE</name>
<sequence>MSRICNKNSNSFKDFKNSTNEEWKRRIPSRKKKKKKKQLLRLLSSSLCHWLLKEPYPERRKRYRERKKEGGREKERWMVTPSSPGTSERLKKRKKERERERERGGGGQLGWLLRKPRSLSSAVPKRSYLNRVRVAATTSISVCECEYMRICVAPH</sequence>
<feature type="compositionally biased region" description="Basic and acidic residues" evidence="1">
    <location>
        <begin position="13"/>
        <end position="25"/>
    </location>
</feature>
<evidence type="ECO:0000313" key="2">
    <source>
        <dbReference type="EMBL" id="KAL1257739.1"/>
    </source>
</evidence>
<evidence type="ECO:0000256" key="1">
    <source>
        <dbReference type="SAM" id="MobiDB-lite"/>
    </source>
</evidence>
<feature type="compositionally biased region" description="Basic and acidic residues" evidence="1">
    <location>
        <begin position="66"/>
        <end position="77"/>
    </location>
</feature>
<gene>
    <name evidence="2" type="ORF">QQF64_010983</name>
</gene>
<dbReference type="Proteomes" id="UP001558613">
    <property type="component" value="Unassembled WGS sequence"/>
</dbReference>
<feature type="region of interest" description="Disordered" evidence="1">
    <location>
        <begin position="61"/>
        <end position="110"/>
    </location>
</feature>
<organism evidence="2 3">
    <name type="scientific">Cirrhinus molitorella</name>
    <name type="common">mud carp</name>
    <dbReference type="NCBI Taxonomy" id="172907"/>
    <lineage>
        <taxon>Eukaryota</taxon>
        <taxon>Metazoa</taxon>
        <taxon>Chordata</taxon>
        <taxon>Craniata</taxon>
        <taxon>Vertebrata</taxon>
        <taxon>Euteleostomi</taxon>
        <taxon>Actinopterygii</taxon>
        <taxon>Neopterygii</taxon>
        <taxon>Teleostei</taxon>
        <taxon>Ostariophysi</taxon>
        <taxon>Cypriniformes</taxon>
        <taxon>Cyprinidae</taxon>
        <taxon>Labeoninae</taxon>
        <taxon>Labeonini</taxon>
        <taxon>Cirrhinus</taxon>
    </lineage>
</organism>
<protein>
    <submittedName>
        <fullName evidence="2">Uncharacterized protein</fullName>
    </submittedName>
</protein>
<comment type="caution">
    <text evidence="2">The sequence shown here is derived from an EMBL/GenBank/DDBJ whole genome shotgun (WGS) entry which is preliminary data.</text>
</comment>
<evidence type="ECO:0000313" key="3">
    <source>
        <dbReference type="Proteomes" id="UP001558613"/>
    </source>
</evidence>
<accession>A0ABR3M109</accession>
<feature type="compositionally biased region" description="Low complexity" evidence="1">
    <location>
        <begin position="1"/>
        <end position="12"/>
    </location>
</feature>